<dbReference type="InterPro" id="IPR010404">
    <property type="entry name" value="CpcT/CpeT"/>
</dbReference>
<dbReference type="Pfam" id="PF06206">
    <property type="entry name" value="CpeT"/>
    <property type="match status" value="1"/>
</dbReference>
<protein>
    <recommendedName>
        <fullName evidence="4">CpeT/CpcT protein</fullName>
    </recommendedName>
</protein>
<dbReference type="GO" id="GO:0016829">
    <property type="term" value="F:lyase activity"/>
    <property type="evidence" value="ECO:0007669"/>
    <property type="project" value="InterPro"/>
</dbReference>
<proteinExistence type="predicted"/>
<dbReference type="Proteomes" id="UP000218418">
    <property type="component" value="Chromosome"/>
</dbReference>
<dbReference type="CDD" id="cd16338">
    <property type="entry name" value="CpcT"/>
    <property type="match status" value="1"/>
</dbReference>
<sequence>MMNKFKLYALTFVLSGFTFVNESKAANVAPPIETQVNEVTRWFTGNFDNSLQVANNPMVPLIDLSTCRVELIDGNQAANTENLYLQQQSDVFQRNSFYSFSEGNNIVNLDVRSVINPDVLNGICNRPKSERIVNFSNLIPVSCDLEIVYEPNFYTGNNAPDGCPTSSGGKVVSRVAIRESSIDALDQIFDARGNLIVNTPIEYRRIASVTEPKIIFGLFAIGLWSTKKALSKMHSKK</sequence>
<evidence type="ECO:0008006" key="4">
    <source>
        <dbReference type="Google" id="ProtNLM"/>
    </source>
</evidence>
<dbReference type="AlphaFoldDB" id="A0A1Z4LRN8"/>
<organism evidence="2 3">
    <name type="scientific">Calothrix parasitica NIES-267</name>
    <dbReference type="NCBI Taxonomy" id="1973488"/>
    <lineage>
        <taxon>Bacteria</taxon>
        <taxon>Bacillati</taxon>
        <taxon>Cyanobacteriota</taxon>
        <taxon>Cyanophyceae</taxon>
        <taxon>Nostocales</taxon>
        <taxon>Calotrichaceae</taxon>
        <taxon>Calothrix</taxon>
    </lineage>
</organism>
<name>A0A1Z4LRN8_9CYAN</name>
<dbReference type="OrthoDB" id="486264at2"/>
<dbReference type="Gene3D" id="2.40.128.590">
    <property type="entry name" value="CpcT/CpeT domain"/>
    <property type="match status" value="1"/>
</dbReference>
<feature type="chain" id="PRO_5012261157" description="CpeT/CpcT protein" evidence="1">
    <location>
        <begin position="26"/>
        <end position="237"/>
    </location>
</feature>
<keyword evidence="3" id="KW-1185">Reference proteome</keyword>
<evidence type="ECO:0000256" key="1">
    <source>
        <dbReference type="SAM" id="SignalP"/>
    </source>
</evidence>
<accession>A0A1Z4LRN8</accession>
<dbReference type="InterPro" id="IPR038672">
    <property type="entry name" value="CpcT/CpeT_sf"/>
</dbReference>
<gene>
    <name evidence="2" type="ORF">NIES267_33150</name>
</gene>
<reference evidence="2 3" key="1">
    <citation type="submission" date="2017-06" db="EMBL/GenBank/DDBJ databases">
        <title>Genome sequencing of cyanobaciteial culture collection at National Institute for Environmental Studies (NIES).</title>
        <authorList>
            <person name="Hirose Y."/>
            <person name="Shimura Y."/>
            <person name="Fujisawa T."/>
            <person name="Nakamura Y."/>
            <person name="Kawachi M."/>
        </authorList>
    </citation>
    <scope>NUCLEOTIDE SEQUENCE [LARGE SCALE GENOMIC DNA]</scope>
    <source>
        <strain evidence="2 3">NIES-267</strain>
    </source>
</reference>
<feature type="signal peptide" evidence="1">
    <location>
        <begin position="1"/>
        <end position="25"/>
    </location>
</feature>
<evidence type="ECO:0000313" key="3">
    <source>
        <dbReference type="Proteomes" id="UP000218418"/>
    </source>
</evidence>
<evidence type="ECO:0000313" key="2">
    <source>
        <dbReference type="EMBL" id="BAY83821.1"/>
    </source>
</evidence>
<keyword evidence="1" id="KW-0732">Signal</keyword>
<dbReference type="EMBL" id="AP018227">
    <property type="protein sequence ID" value="BAY83821.1"/>
    <property type="molecule type" value="Genomic_DNA"/>
</dbReference>